<dbReference type="Proteomes" id="UP001317613">
    <property type="component" value="Chromosome"/>
</dbReference>
<protein>
    <submittedName>
        <fullName evidence="1">Uncharacterized protein</fullName>
    </submittedName>
</protein>
<sequence>MEQVETSPFVVEVCHTLNKKQLNEISKQVYETTLEAIERARKDSELDNDLIYTRVGVRRFLNNCSEAYLDELIAKGLPTGKTLSERKQVFSKKAITAWLLENE</sequence>
<proteinExistence type="predicted"/>
<evidence type="ECO:0000313" key="2">
    <source>
        <dbReference type="Proteomes" id="UP001317613"/>
    </source>
</evidence>
<name>A0AC59HMD8_ENTFL</name>
<gene>
    <name evidence="1" type="ORF">EfsSVR2332_09000</name>
</gene>
<evidence type="ECO:0000313" key="1">
    <source>
        <dbReference type="EMBL" id="BDQ60822.1"/>
    </source>
</evidence>
<organism evidence="1 2">
    <name type="scientific">Enterococcus faecalis</name>
    <name type="common">Streptococcus faecalis</name>
    <dbReference type="NCBI Taxonomy" id="1351"/>
    <lineage>
        <taxon>Bacteria</taxon>
        <taxon>Bacillati</taxon>
        <taxon>Bacillota</taxon>
        <taxon>Bacilli</taxon>
        <taxon>Lactobacillales</taxon>
        <taxon>Enterococcaceae</taxon>
        <taxon>Enterococcus</taxon>
    </lineage>
</organism>
<reference evidence="1" key="1">
    <citation type="submission" date="2022-08" db="EMBL/GenBank/DDBJ databases">
        <title>Molecular epidemiological analysis of five strains of VanD-type vancomycin-resistant Enterococcus faecalis.</title>
        <authorList>
            <person name="Mimura K."/>
            <person name="Hashimoto Y."/>
            <person name="Tomita H."/>
        </authorList>
    </citation>
    <scope>NUCLEOTIDE SEQUENCE</scope>
    <source>
        <strain evidence="1">SVR2332</strain>
    </source>
</reference>
<dbReference type="EMBL" id="AP026729">
    <property type="protein sequence ID" value="BDQ60822.1"/>
    <property type="molecule type" value="Genomic_DNA"/>
</dbReference>
<accession>A0AC59HMD8</accession>